<evidence type="ECO:0000313" key="1">
    <source>
        <dbReference type="EMBL" id="AYB69419.1"/>
    </source>
</evidence>
<accession>A0A385UHT2</accession>
<sequence length="124" mass="13000">MTTTPKQYTVTDDALETGGRVSIASCDQCGALVGDTVTHAAAGCGVIQPPKPEPLNAEHYRKDWAAVVYAHRPDAVYPTGGGGGAGPQHHVIVHCNCRGFIGSEFAHSAHVADMIAQYTTENPT</sequence>
<dbReference type="EMBL" id="MH727549">
    <property type="protein sequence ID" value="AYB69419.1"/>
    <property type="molecule type" value="Genomic_DNA"/>
</dbReference>
<proteinExistence type="predicted"/>
<gene>
    <name evidence="1" type="primary">78</name>
    <name evidence="1" type="ORF">SEA_GANCHO_78</name>
</gene>
<evidence type="ECO:0000313" key="2">
    <source>
        <dbReference type="Proteomes" id="UP000273282"/>
    </source>
</evidence>
<dbReference type="Proteomes" id="UP000273282">
    <property type="component" value="Segment"/>
</dbReference>
<reference evidence="1 2" key="1">
    <citation type="submission" date="2018-08" db="EMBL/GenBank/DDBJ databases">
        <authorList>
            <person name="Ponder J.K."/>
            <person name="Bai Y."/>
            <person name="Zhang J."/>
            <person name="Jiang H."/>
            <person name="Camp R.W."/>
            <person name="Howard K.A."/>
            <person name="Garcia M.A."/>
            <person name="Hibshamn G.N."/>
            <person name="Valenteen J.P."/>
            <person name="Fillman C.L."/>
            <person name="Guild N.A."/>
            <person name="Molloy S.D."/>
            <person name="Garlena R.A."/>
            <person name="Russell D.A."/>
            <person name="Pope W.H."/>
            <person name="Jacobs-Sera D."/>
            <person name="Hatfull G.F."/>
        </authorList>
    </citation>
    <scope>NUCLEOTIDE SEQUENCE [LARGE SCALE GENOMIC DNA]</scope>
</reference>
<organism evidence="1 2">
    <name type="scientific">Mycobacterium phage Gancho</name>
    <dbReference type="NCBI Taxonomy" id="2301613"/>
    <lineage>
        <taxon>Viruses</taxon>
        <taxon>Duplodnaviria</taxon>
        <taxon>Heunggongvirae</taxon>
        <taxon>Uroviricota</taxon>
        <taxon>Caudoviricetes</taxon>
        <taxon>Gilesvirus</taxon>
        <taxon>Gilesvirus giles</taxon>
    </lineage>
</organism>
<name>A0A385UHT2_9CAUD</name>
<protein>
    <submittedName>
        <fullName evidence="1">Uncharacterized protein</fullName>
    </submittedName>
</protein>